<feature type="signal peptide" evidence="1">
    <location>
        <begin position="1"/>
        <end position="19"/>
    </location>
</feature>
<keyword evidence="1" id="KW-0732">Signal</keyword>
<comment type="caution">
    <text evidence="2">The sequence shown here is derived from an EMBL/GenBank/DDBJ whole genome shotgun (WGS) entry which is preliminary data.</text>
</comment>
<protein>
    <submittedName>
        <fullName evidence="2">Uncharacterized protein</fullName>
    </submittedName>
</protein>
<evidence type="ECO:0000256" key="1">
    <source>
        <dbReference type="SAM" id="SignalP"/>
    </source>
</evidence>
<proteinExistence type="predicted"/>
<dbReference type="Proteomes" id="UP001221686">
    <property type="component" value="Unassembled WGS sequence"/>
</dbReference>
<evidence type="ECO:0000313" key="3">
    <source>
        <dbReference type="Proteomes" id="UP001221686"/>
    </source>
</evidence>
<dbReference type="EMBL" id="JAQNDL010000003">
    <property type="protein sequence ID" value="MDC0721082.1"/>
    <property type="molecule type" value="Genomic_DNA"/>
</dbReference>
<gene>
    <name evidence="2" type="ORF">POL25_29515</name>
</gene>
<name>A0ABT5E8C0_9BACT</name>
<organism evidence="2 3">
    <name type="scientific">Nannocystis bainbridge</name>
    <dbReference type="NCBI Taxonomy" id="2995303"/>
    <lineage>
        <taxon>Bacteria</taxon>
        <taxon>Pseudomonadati</taxon>
        <taxon>Myxococcota</taxon>
        <taxon>Polyangia</taxon>
        <taxon>Nannocystales</taxon>
        <taxon>Nannocystaceae</taxon>
        <taxon>Nannocystis</taxon>
    </lineage>
</organism>
<sequence length="376" mass="39442">MRTSVFLSSLVLTTLIAAACDEEPGLSELEADEPVAFRCGTPCLNSPYLGVYDITNQSYRHDVEADSPDGAYSMQWHTGTIGGATISSINVSVDGVATVATSTGATVPIVGARFDLEINDGAATTNGKIWFATGSSSAGDEAPSFNVTRYDIRTNIDPGPGHPAHVAHGETWYSVCPITPGGINNAVLLSHTHANANGSIGSVVSDSTEFVIACDGHALAKGVTELNVVPRSGHARSYGHARYSSLVQGWQAIFAGATRTYLGAKVGVVDTANSPPLFDTVGPIPLPPPVLGQYEWILESVYKDTGNVSRGARCKFTSHPLRPGGEHRNAVYDPPVANLAGWSSLPECSGNLSQFGDAAFYTISHMIYNGSGDPQS</sequence>
<accession>A0ABT5E8C0</accession>
<keyword evidence="3" id="KW-1185">Reference proteome</keyword>
<feature type="chain" id="PRO_5046586611" evidence="1">
    <location>
        <begin position="20"/>
        <end position="376"/>
    </location>
</feature>
<reference evidence="2 3" key="1">
    <citation type="submission" date="2022-11" db="EMBL/GenBank/DDBJ databases">
        <title>Minimal conservation of predation-associated metabolite biosynthetic gene clusters underscores biosynthetic potential of Myxococcota including descriptions for ten novel species: Archangium lansinium sp. nov., Myxococcus landrumus sp. nov., Nannocystis bai.</title>
        <authorList>
            <person name="Ahearne A."/>
            <person name="Stevens C."/>
            <person name="Dowd S."/>
        </authorList>
    </citation>
    <scope>NUCLEOTIDE SEQUENCE [LARGE SCALE GENOMIC DNA]</scope>
    <source>
        <strain evidence="2 3">BB15-2</strain>
    </source>
</reference>
<dbReference type="PROSITE" id="PS51257">
    <property type="entry name" value="PROKAR_LIPOPROTEIN"/>
    <property type="match status" value="1"/>
</dbReference>
<dbReference type="RefSeq" id="WP_272089585.1">
    <property type="nucleotide sequence ID" value="NZ_JAQNDL010000003.1"/>
</dbReference>
<evidence type="ECO:0000313" key="2">
    <source>
        <dbReference type="EMBL" id="MDC0721082.1"/>
    </source>
</evidence>